<feature type="compositionally biased region" description="Polar residues" evidence="2">
    <location>
        <begin position="238"/>
        <end position="247"/>
    </location>
</feature>
<dbReference type="EMBL" id="OZ019903">
    <property type="protein sequence ID" value="CAK9197445.1"/>
    <property type="molecule type" value="Genomic_DNA"/>
</dbReference>
<dbReference type="InterPro" id="IPR000315">
    <property type="entry name" value="Znf_B-box"/>
</dbReference>
<keyword evidence="1" id="KW-0863">Zinc-finger</keyword>
<dbReference type="Proteomes" id="UP001497512">
    <property type="component" value="Chromosome 11"/>
</dbReference>
<dbReference type="Pfam" id="PF04640">
    <property type="entry name" value="PLATZ"/>
    <property type="match status" value="1"/>
</dbReference>
<keyword evidence="5" id="KW-1185">Reference proteome</keyword>
<feature type="region of interest" description="Disordered" evidence="2">
    <location>
        <begin position="238"/>
        <end position="268"/>
    </location>
</feature>
<keyword evidence="1" id="KW-0479">Metal-binding</keyword>
<gene>
    <name evidence="4" type="ORF">CSSPTR1EN2_LOCUS3978</name>
</gene>
<evidence type="ECO:0000256" key="2">
    <source>
        <dbReference type="SAM" id="MobiDB-lite"/>
    </source>
</evidence>
<name>A0ABP0TJB3_9BRYO</name>
<evidence type="ECO:0000313" key="5">
    <source>
        <dbReference type="Proteomes" id="UP001497512"/>
    </source>
</evidence>
<proteinExistence type="predicted"/>
<reference evidence="4" key="1">
    <citation type="submission" date="2024-02" db="EMBL/GenBank/DDBJ databases">
        <authorList>
            <consortium name="ELIXIR-Norway"/>
            <consortium name="Elixir Norway"/>
        </authorList>
    </citation>
    <scope>NUCLEOTIDE SEQUENCE</scope>
</reference>
<sequence>MKKGGRGGGGGGGGGGRGMHVKPSWLQALLSEKFFVPCTKHATSKKNERNVFCVDCNGGVCQHCVSSHNRHCLLQIRRYVYHDVIRLHDIQRLLDCSQVQTYIINSARVVFLNQRPQPRPAKGLGNACGTCERSLQDSYSYCSVACKVDAVMRQGRDSSSLLPGTNDLPFASFPGLPAGSLKAEKAVIDEDLMEDSPFDDIPTQTSSNRTASDGIGCGTITSTASTLLLMPKKIRSGRISTHATSPKSVLLPVSAKRRKGTPRRSPYC</sequence>
<evidence type="ECO:0000256" key="1">
    <source>
        <dbReference type="PROSITE-ProRule" id="PRU00024"/>
    </source>
</evidence>
<dbReference type="InterPro" id="IPR006734">
    <property type="entry name" value="PLATZ"/>
</dbReference>
<accession>A0ABP0TJB3</accession>
<protein>
    <recommendedName>
        <fullName evidence="3">B box-type domain-containing protein</fullName>
    </recommendedName>
</protein>
<dbReference type="PANTHER" id="PTHR31065:SF1">
    <property type="entry name" value="OS09G0116050 PROTEIN"/>
    <property type="match status" value="1"/>
</dbReference>
<keyword evidence="1" id="KW-0862">Zinc</keyword>
<feature type="domain" description="B box-type" evidence="3">
    <location>
        <begin position="33"/>
        <end position="76"/>
    </location>
</feature>
<evidence type="ECO:0000259" key="3">
    <source>
        <dbReference type="PROSITE" id="PS50119"/>
    </source>
</evidence>
<evidence type="ECO:0000313" key="4">
    <source>
        <dbReference type="EMBL" id="CAK9197445.1"/>
    </source>
</evidence>
<dbReference type="PROSITE" id="PS50119">
    <property type="entry name" value="ZF_BBOX"/>
    <property type="match status" value="1"/>
</dbReference>
<dbReference type="PANTHER" id="PTHR31065">
    <property type="entry name" value="PLATZ TRANSCRIPTION FACTOR FAMILY PROTEIN"/>
    <property type="match status" value="1"/>
</dbReference>
<organism evidence="4 5">
    <name type="scientific">Sphagnum troendelagicum</name>
    <dbReference type="NCBI Taxonomy" id="128251"/>
    <lineage>
        <taxon>Eukaryota</taxon>
        <taxon>Viridiplantae</taxon>
        <taxon>Streptophyta</taxon>
        <taxon>Embryophyta</taxon>
        <taxon>Bryophyta</taxon>
        <taxon>Sphagnophytina</taxon>
        <taxon>Sphagnopsida</taxon>
        <taxon>Sphagnales</taxon>
        <taxon>Sphagnaceae</taxon>
        <taxon>Sphagnum</taxon>
    </lineage>
</organism>